<dbReference type="EMBL" id="MT143406">
    <property type="protein sequence ID" value="QJA96497.1"/>
    <property type="molecule type" value="Genomic_DNA"/>
</dbReference>
<name>A0A6M3LMB8_9ZZZZ</name>
<evidence type="ECO:0000313" key="2">
    <source>
        <dbReference type="EMBL" id="QJA96497.1"/>
    </source>
</evidence>
<protein>
    <submittedName>
        <fullName evidence="2">Putative Erf family protein</fullName>
    </submittedName>
</protein>
<evidence type="ECO:0000256" key="1">
    <source>
        <dbReference type="SAM" id="MobiDB-lite"/>
    </source>
</evidence>
<sequence length="255" mass="27962">MEQSESIGALAKALSQAQGEMKPALMNASNPFLKNRYADLGSVIEAVRPILAKYSLAFTQHAESTLDRWVSVTTQIMHESGEWQRSSLGMLLVDVKGQSPAQAMGSQVTYMKRYGLTGVFGIYADEDTDGNVGTAPEQSARAAVEERRARQESAGRAAPITYEGRPTTSSEKDFQENVATHWIENPTTRAAFWAWTKNQLGLTEAQVHEALAVKHTADYPGTKAEAMELIIHYRDALLDAKQTAQEASRVNANQS</sequence>
<dbReference type="Pfam" id="PF04404">
    <property type="entry name" value="ERF"/>
    <property type="match status" value="1"/>
</dbReference>
<dbReference type="InterPro" id="IPR007499">
    <property type="entry name" value="ERF_bacteria_virus"/>
</dbReference>
<organism evidence="2">
    <name type="scientific">viral metagenome</name>
    <dbReference type="NCBI Taxonomy" id="1070528"/>
    <lineage>
        <taxon>unclassified sequences</taxon>
        <taxon>metagenomes</taxon>
        <taxon>organismal metagenomes</taxon>
    </lineage>
</organism>
<feature type="compositionally biased region" description="Basic and acidic residues" evidence="1">
    <location>
        <begin position="143"/>
        <end position="153"/>
    </location>
</feature>
<dbReference type="AlphaFoldDB" id="A0A6M3LMB8"/>
<feature type="region of interest" description="Disordered" evidence="1">
    <location>
        <begin position="130"/>
        <end position="171"/>
    </location>
</feature>
<reference evidence="2" key="1">
    <citation type="submission" date="2020-03" db="EMBL/GenBank/DDBJ databases">
        <title>The deep terrestrial virosphere.</title>
        <authorList>
            <person name="Holmfeldt K."/>
            <person name="Nilsson E."/>
            <person name="Simone D."/>
            <person name="Lopez-Fernandez M."/>
            <person name="Wu X."/>
            <person name="de Brujin I."/>
            <person name="Lundin D."/>
            <person name="Andersson A."/>
            <person name="Bertilsson S."/>
            <person name="Dopson M."/>
        </authorList>
    </citation>
    <scope>NUCLEOTIDE SEQUENCE</scope>
    <source>
        <strain evidence="2">MM415B08321</strain>
    </source>
</reference>
<proteinExistence type="predicted"/>
<gene>
    <name evidence="2" type="ORF">MM415B08321_0005</name>
</gene>
<accession>A0A6M3LMB8</accession>